<dbReference type="InterPro" id="IPR009688">
    <property type="entry name" value="FAM210A/B-like_dom"/>
</dbReference>
<dbReference type="PANTHER" id="PTHR21377">
    <property type="entry name" value="PROTEIN FAM210B, MITOCHONDRIAL"/>
    <property type="match status" value="1"/>
</dbReference>
<evidence type="ECO:0000313" key="4">
    <source>
        <dbReference type="EMBL" id="THH16584.1"/>
    </source>
</evidence>
<evidence type="ECO:0000259" key="3">
    <source>
        <dbReference type="Pfam" id="PF06916"/>
    </source>
</evidence>
<keyword evidence="2" id="KW-1133">Transmembrane helix</keyword>
<dbReference type="AlphaFoldDB" id="A0A4S4LVK5"/>
<feature type="transmembrane region" description="Helical" evidence="2">
    <location>
        <begin position="91"/>
        <end position="116"/>
    </location>
</feature>
<comment type="caution">
    <text evidence="4">The sequence shown here is derived from an EMBL/GenBank/DDBJ whole genome shotgun (WGS) entry which is preliminary data.</text>
</comment>
<reference evidence="4 5" key="1">
    <citation type="submission" date="2019-02" db="EMBL/GenBank/DDBJ databases">
        <title>Genome sequencing of the rare red list fungi Bondarzewia mesenterica.</title>
        <authorList>
            <person name="Buettner E."/>
            <person name="Kellner H."/>
        </authorList>
    </citation>
    <scope>NUCLEOTIDE SEQUENCE [LARGE SCALE GENOMIC DNA]</scope>
    <source>
        <strain evidence="4 5">DSM 108281</strain>
    </source>
</reference>
<dbReference type="InterPro" id="IPR045866">
    <property type="entry name" value="FAM210A/B-like"/>
</dbReference>
<evidence type="ECO:0000256" key="2">
    <source>
        <dbReference type="SAM" id="Phobius"/>
    </source>
</evidence>
<gene>
    <name evidence="4" type="ORF">EW146_g4081</name>
</gene>
<dbReference type="EMBL" id="SGPL01000151">
    <property type="protein sequence ID" value="THH16584.1"/>
    <property type="molecule type" value="Genomic_DNA"/>
</dbReference>
<keyword evidence="5" id="KW-1185">Reference proteome</keyword>
<evidence type="ECO:0000256" key="1">
    <source>
        <dbReference type="SAM" id="MobiDB-lite"/>
    </source>
</evidence>
<evidence type="ECO:0000313" key="5">
    <source>
        <dbReference type="Proteomes" id="UP000310158"/>
    </source>
</evidence>
<dbReference type="PANTHER" id="PTHR21377:SF0">
    <property type="entry name" value="PROTEIN FAM210B, MITOCHONDRIAL"/>
    <property type="match status" value="1"/>
</dbReference>
<dbReference type="Proteomes" id="UP000310158">
    <property type="component" value="Unassembled WGS sequence"/>
</dbReference>
<accession>A0A4S4LVK5</accession>
<proteinExistence type="predicted"/>
<keyword evidence="2" id="KW-0812">Transmembrane</keyword>
<dbReference type="GO" id="GO:0005739">
    <property type="term" value="C:mitochondrion"/>
    <property type="evidence" value="ECO:0007669"/>
    <property type="project" value="TreeGrafter"/>
</dbReference>
<feature type="region of interest" description="Disordered" evidence="1">
    <location>
        <begin position="57"/>
        <end position="77"/>
    </location>
</feature>
<keyword evidence="2" id="KW-0472">Membrane</keyword>
<dbReference type="Pfam" id="PF06916">
    <property type="entry name" value="FAM210A-B_dom"/>
    <property type="match status" value="1"/>
</dbReference>
<sequence>MRRIFPRFHVLRALIPRVSQPLLPVTSRFASAAETHTLTHAPRLSIIRLFHHTPARLASPPPPSPSSQESKNEPNASLTQRLKTLIKSYGWYALGMYIAISVVDFGVAFAGVNLFGAEYLSALTTSAKNAVVGMIYARPPEPGREELEDISAQTKPGGNEGLYAMIVVAYTIHKTLFLPVRVGLTAYLTPRLVGFLRTRGWAGGAGAKRAAREMRDRIRKDLD</sequence>
<protein>
    <recommendedName>
        <fullName evidence="3">DUF1279 domain-containing protein</fullName>
    </recommendedName>
</protein>
<dbReference type="OrthoDB" id="426386at2759"/>
<name>A0A4S4LVK5_9AGAM</name>
<feature type="domain" description="DUF1279" evidence="3">
    <location>
        <begin position="80"/>
        <end position="190"/>
    </location>
</feature>
<organism evidence="4 5">
    <name type="scientific">Bondarzewia mesenterica</name>
    <dbReference type="NCBI Taxonomy" id="1095465"/>
    <lineage>
        <taxon>Eukaryota</taxon>
        <taxon>Fungi</taxon>
        <taxon>Dikarya</taxon>
        <taxon>Basidiomycota</taxon>
        <taxon>Agaricomycotina</taxon>
        <taxon>Agaricomycetes</taxon>
        <taxon>Russulales</taxon>
        <taxon>Bondarzewiaceae</taxon>
        <taxon>Bondarzewia</taxon>
    </lineage>
</organism>